<evidence type="ECO:0000256" key="8">
    <source>
        <dbReference type="SAM" id="MobiDB-lite"/>
    </source>
</evidence>
<dbReference type="InterPro" id="IPR003903">
    <property type="entry name" value="UIM_dom"/>
</dbReference>
<dbReference type="SUPFAM" id="SSF50044">
    <property type="entry name" value="SH3-domain"/>
    <property type="match status" value="1"/>
</dbReference>
<evidence type="ECO:0000256" key="4">
    <source>
        <dbReference type="ARBA" id="ARBA00022448"/>
    </source>
</evidence>
<protein>
    <submittedName>
        <fullName evidence="13">Signal transducing adapter molecule 1</fullName>
    </submittedName>
</protein>
<reference evidence="13" key="2">
    <citation type="submission" date="2025-04" db="UniProtKB">
        <authorList>
            <consortium name="RefSeq"/>
        </authorList>
    </citation>
    <scope>IDENTIFICATION</scope>
    <source>
        <strain evidence="13">Aabys</strain>
    </source>
</reference>
<dbReference type="CDD" id="cd21388">
    <property type="entry name" value="GAT_STAM"/>
    <property type="match status" value="1"/>
</dbReference>
<feature type="compositionally biased region" description="Low complexity" evidence="8">
    <location>
        <begin position="480"/>
        <end position="499"/>
    </location>
</feature>
<dbReference type="EnsemblMetazoa" id="MDOA005586-RA">
    <property type="protein sequence ID" value="MDOA005586-PA"/>
    <property type="gene ID" value="MDOA005586"/>
</dbReference>
<evidence type="ECO:0000256" key="7">
    <source>
        <dbReference type="PROSITE-ProRule" id="PRU00192"/>
    </source>
</evidence>
<feature type="region of interest" description="Disordered" evidence="8">
    <location>
        <begin position="557"/>
        <end position="643"/>
    </location>
</feature>
<feature type="compositionally biased region" description="Low complexity" evidence="8">
    <location>
        <begin position="582"/>
        <end position="611"/>
    </location>
</feature>
<dbReference type="VEuPathDB" id="VectorBase:MDOA005586"/>
<feature type="region of interest" description="Disordered" evidence="8">
    <location>
        <begin position="478"/>
        <end position="499"/>
    </location>
</feature>
<comment type="subcellular location">
    <subcellularLocation>
        <location evidence="1">Endosome</location>
    </subcellularLocation>
</comment>
<dbReference type="Gene3D" id="1.25.40.90">
    <property type="match status" value="1"/>
</dbReference>
<dbReference type="STRING" id="7370.A0A1I8MJL9"/>
<keyword evidence="5" id="KW-0967">Endosome</keyword>
<keyword evidence="6" id="KW-0653">Protein transport</keyword>
<feature type="compositionally biased region" description="Polar residues" evidence="8">
    <location>
        <begin position="621"/>
        <end position="640"/>
    </location>
</feature>
<feature type="region of interest" description="Disordered" evidence="8">
    <location>
        <begin position="144"/>
        <end position="172"/>
    </location>
</feature>
<dbReference type="InterPro" id="IPR050670">
    <property type="entry name" value="STAM"/>
</dbReference>
<dbReference type="Proteomes" id="UP001652621">
    <property type="component" value="Unplaced"/>
</dbReference>
<evidence type="ECO:0000259" key="10">
    <source>
        <dbReference type="PROSITE" id="PS50179"/>
    </source>
</evidence>
<accession>A0A1I8MJL9</accession>
<dbReference type="GO" id="GO:0043130">
    <property type="term" value="F:ubiquitin binding"/>
    <property type="evidence" value="ECO:0007669"/>
    <property type="project" value="InterPro"/>
</dbReference>
<evidence type="ECO:0000313" key="11">
    <source>
        <dbReference type="EnsemblMetazoa" id="MDOA005586-PA"/>
    </source>
</evidence>
<feature type="domain" description="VHS" evidence="10">
    <location>
        <begin position="17"/>
        <end position="145"/>
    </location>
</feature>
<dbReference type="AlphaFoldDB" id="A0A1I8MJL9"/>
<gene>
    <name evidence="11" type="primary">101898117</name>
    <name evidence="13" type="synonym">LOC101898117</name>
</gene>
<dbReference type="Pfam" id="PF00018">
    <property type="entry name" value="SH3_1"/>
    <property type="match status" value="1"/>
</dbReference>
<keyword evidence="12" id="KW-1185">Reference proteome</keyword>
<dbReference type="PROSITE" id="PS50002">
    <property type="entry name" value="SH3"/>
    <property type="match status" value="1"/>
</dbReference>
<dbReference type="Pfam" id="PF00790">
    <property type="entry name" value="VHS"/>
    <property type="match status" value="1"/>
</dbReference>
<dbReference type="Gene3D" id="2.30.30.40">
    <property type="entry name" value="SH3 Domains"/>
    <property type="match status" value="1"/>
</dbReference>
<dbReference type="GO" id="GO:0035091">
    <property type="term" value="F:phosphatidylinositol binding"/>
    <property type="evidence" value="ECO:0007669"/>
    <property type="project" value="InterPro"/>
</dbReference>
<dbReference type="Gene3D" id="1.20.5.1940">
    <property type="match status" value="1"/>
</dbReference>
<proteinExistence type="inferred from homology"/>
<dbReference type="InterPro" id="IPR036028">
    <property type="entry name" value="SH3-like_dom_sf"/>
</dbReference>
<keyword evidence="3 7" id="KW-0728">SH3 domain</keyword>
<dbReference type="KEGG" id="mde:101898117"/>
<dbReference type="PROSITE" id="PS50330">
    <property type="entry name" value="UIM"/>
    <property type="match status" value="1"/>
</dbReference>
<evidence type="ECO:0000313" key="13">
    <source>
        <dbReference type="RefSeq" id="XP_005177583.1"/>
    </source>
</evidence>
<dbReference type="GO" id="GO:0043328">
    <property type="term" value="P:protein transport to vacuole involved in ubiquitin-dependent protein catabolic process via the multivesicular body sorting pathway"/>
    <property type="evidence" value="ECO:0007669"/>
    <property type="project" value="TreeGrafter"/>
</dbReference>
<dbReference type="RefSeq" id="XP_005177583.1">
    <property type="nucleotide sequence ID" value="XM_005177526.3"/>
</dbReference>
<keyword evidence="4" id="KW-0813">Transport</keyword>
<dbReference type="eggNOG" id="KOG2199">
    <property type="taxonomic scope" value="Eukaryota"/>
</dbReference>
<organism evidence="11">
    <name type="scientific">Musca domestica</name>
    <name type="common">House fly</name>
    <dbReference type="NCBI Taxonomy" id="7370"/>
    <lineage>
        <taxon>Eukaryota</taxon>
        <taxon>Metazoa</taxon>
        <taxon>Ecdysozoa</taxon>
        <taxon>Arthropoda</taxon>
        <taxon>Hexapoda</taxon>
        <taxon>Insecta</taxon>
        <taxon>Pterygota</taxon>
        <taxon>Neoptera</taxon>
        <taxon>Endopterygota</taxon>
        <taxon>Diptera</taxon>
        <taxon>Brachycera</taxon>
        <taxon>Muscomorpha</taxon>
        <taxon>Muscoidea</taxon>
        <taxon>Muscidae</taxon>
        <taxon>Musca</taxon>
    </lineage>
</organism>
<evidence type="ECO:0000259" key="9">
    <source>
        <dbReference type="PROSITE" id="PS50002"/>
    </source>
</evidence>
<dbReference type="InterPro" id="IPR001452">
    <property type="entry name" value="SH3_domain"/>
</dbReference>
<dbReference type="GeneID" id="101898117"/>
<dbReference type="FunFam" id="1.25.40.90:FF:000009">
    <property type="entry name" value="Putative signal transducing adapter molecule 1"/>
    <property type="match status" value="1"/>
</dbReference>
<feature type="compositionally biased region" description="Polar residues" evidence="8">
    <location>
        <begin position="557"/>
        <end position="581"/>
    </location>
</feature>
<dbReference type="OrthoDB" id="10068368at2759"/>
<feature type="compositionally biased region" description="Polar residues" evidence="8">
    <location>
        <begin position="144"/>
        <end position="157"/>
    </location>
</feature>
<dbReference type="InterPro" id="IPR002014">
    <property type="entry name" value="VHS_dom"/>
</dbReference>
<dbReference type="PANTHER" id="PTHR45929:SF3">
    <property type="entry name" value="JAK PATHWAY SIGNAL TRANSDUCTION ADAPTOR MOLECULE"/>
    <property type="match status" value="1"/>
</dbReference>
<dbReference type="SUPFAM" id="SSF48464">
    <property type="entry name" value="ENTH/VHS domain"/>
    <property type="match status" value="1"/>
</dbReference>
<evidence type="ECO:0000313" key="12">
    <source>
        <dbReference type="Proteomes" id="UP001652621"/>
    </source>
</evidence>
<dbReference type="PROSITE" id="PS50179">
    <property type="entry name" value="VHS"/>
    <property type="match status" value="1"/>
</dbReference>
<dbReference type="CDD" id="cd03568">
    <property type="entry name" value="VHS_STAM"/>
    <property type="match status" value="1"/>
</dbReference>
<evidence type="ECO:0000256" key="3">
    <source>
        <dbReference type="ARBA" id="ARBA00022443"/>
    </source>
</evidence>
<feature type="domain" description="SH3" evidence="9">
    <location>
        <begin position="223"/>
        <end position="282"/>
    </location>
</feature>
<dbReference type="VEuPathDB" id="VectorBase:MDOMA2_002392"/>
<sequence length="682" mass="75486">MGIFGQSSGFDADVEKATSESNTNENWALILDVCDKTSSNSRNAKECLKAIMKRMGHNDPHVVMQAITLLDACVNNCGKPFHLEIASREFQNEFLRLLGKVQPKVAARMCHVLKGWAEGDFKSDPELNLIPSLYTKLRQENYDFSGSSDKPTQSTAKMVTAKDPNATRQQEEDDLAKAIELSLKDVKNSPKNIGSSSGGSSSSYPSLYPSVSNNATSHVSNAVETRQVRALYDFEAAEENELTFAAGDIIHVLDDSDPNWWKGFNQRGEGLFPSNFVTADLSVDPQQLEINQQHKMKKSSQFEEDTKELQHKTEAAAAAAASQKIEIDEKKIDRLLHLINEANPEDPSQDTEEMLRLEQEVHQMGPLIDTELERVDRKHAQLSQLSSDLVDAINLYHSLMRDDRNLMGSPYGVNNVSSVPGMPNYHNMPQHGYNMLYGSNAGFIGGFNSGPHSLQGSLPSVAFPTTANYQSMNISMQPYQSSQSNSQSSQHQGLNGQSNSQIISQQPLSLPQNHSQQQIYMASNGQIQGSSANIPVSVDTQQLQTYQVPQHYAIQTQSPSVPTNTMPTNQQAPLTHPTQNHPQSYFSSPQQSSLQQTPQSYVNSSSSQLLSDPTPIYVHQNLPTNGPPQSTFVGPQQQASHLPPPLDDQFGQLQHQMANMTVTSQPYQTNMQQNIPVYNQQR</sequence>
<dbReference type="PRINTS" id="PR00452">
    <property type="entry name" value="SH3DOMAIN"/>
</dbReference>
<dbReference type="PANTHER" id="PTHR45929">
    <property type="entry name" value="JAK PATHWAY SIGNAL TRANSDUCTION ADAPTOR MOLECULE"/>
    <property type="match status" value="1"/>
</dbReference>
<dbReference type="CDD" id="cd11820">
    <property type="entry name" value="SH3_STAM"/>
    <property type="match status" value="1"/>
</dbReference>
<evidence type="ECO:0000256" key="2">
    <source>
        <dbReference type="ARBA" id="ARBA00009666"/>
    </source>
</evidence>
<evidence type="ECO:0000256" key="1">
    <source>
        <dbReference type="ARBA" id="ARBA00004177"/>
    </source>
</evidence>
<dbReference type="SMART" id="SM00288">
    <property type="entry name" value="VHS"/>
    <property type="match status" value="1"/>
</dbReference>
<dbReference type="InterPro" id="IPR008942">
    <property type="entry name" value="ENTH_VHS"/>
</dbReference>
<comment type="similarity">
    <text evidence="2">Belongs to the STAM family.</text>
</comment>
<evidence type="ECO:0000256" key="5">
    <source>
        <dbReference type="ARBA" id="ARBA00022753"/>
    </source>
</evidence>
<dbReference type="GO" id="GO:0033565">
    <property type="term" value="C:ESCRT-0 complex"/>
    <property type="evidence" value="ECO:0007669"/>
    <property type="project" value="TreeGrafter"/>
</dbReference>
<dbReference type="SMART" id="SM00326">
    <property type="entry name" value="SH3"/>
    <property type="match status" value="1"/>
</dbReference>
<evidence type="ECO:0000256" key="6">
    <source>
        <dbReference type="ARBA" id="ARBA00022927"/>
    </source>
</evidence>
<name>A0A1I8MJL9_MUSDO</name>
<reference evidence="11" key="1">
    <citation type="submission" date="2020-05" db="UniProtKB">
        <authorList>
            <consortium name="EnsemblMetazoa"/>
        </authorList>
    </citation>
    <scope>IDENTIFICATION</scope>
    <source>
        <strain evidence="11">Aabys</strain>
    </source>
</reference>